<evidence type="ECO:0000313" key="1">
    <source>
        <dbReference type="EMBL" id="KAG7301831.1"/>
    </source>
</evidence>
<dbReference type="Proteomes" id="UP000823941">
    <property type="component" value="Chromosome 18"/>
</dbReference>
<protein>
    <submittedName>
        <fullName evidence="1">Uncharacterized protein</fullName>
    </submittedName>
</protein>
<sequence>MIELRFPTPGQTDITYEEPRTGPDGCGRGNTFSCCHVVVLPILQQGASALSPACTRAAVILATLAVSEPESALYVTSKDSTLARNRG</sequence>
<gene>
    <name evidence="1" type="ORF">JYU34_013217</name>
</gene>
<organism evidence="1 2">
    <name type="scientific">Plutella xylostella</name>
    <name type="common">Diamondback moth</name>
    <name type="synonym">Plutella maculipennis</name>
    <dbReference type="NCBI Taxonomy" id="51655"/>
    <lineage>
        <taxon>Eukaryota</taxon>
        <taxon>Metazoa</taxon>
        <taxon>Ecdysozoa</taxon>
        <taxon>Arthropoda</taxon>
        <taxon>Hexapoda</taxon>
        <taxon>Insecta</taxon>
        <taxon>Pterygota</taxon>
        <taxon>Neoptera</taxon>
        <taxon>Endopterygota</taxon>
        <taxon>Lepidoptera</taxon>
        <taxon>Glossata</taxon>
        <taxon>Ditrysia</taxon>
        <taxon>Yponomeutoidea</taxon>
        <taxon>Plutellidae</taxon>
        <taxon>Plutella</taxon>
    </lineage>
</organism>
<comment type="caution">
    <text evidence="1">The sequence shown here is derived from an EMBL/GenBank/DDBJ whole genome shotgun (WGS) entry which is preliminary data.</text>
</comment>
<proteinExistence type="predicted"/>
<dbReference type="EMBL" id="JAHIBW010000018">
    <property type="protein sequence ID" value="KAG7301831.1"/>
    <property type="molecule type" value="Genomic_DNA"/>
</dbReference>
<keyword evidence="2" id="KW-1185">Reference proteome</keyword>
<name>A0ABQ7Q9G6_PLUXY</name>
<reference evidence="1 2" key="1">
    <citation type="submission" date="2021-06" db="EMBL/GenBank/DDBJ databases">
        <title>A haploid diamondback moth (Plutella xylostella L.) genome assembly resolves 31 chromosomes and identifies a diamide resistance mutation.</title>
        <authorList>
            <person name="Ward C.M."/>
            <person name="Perry K.D."/>
            <person name="Baker G."/>
            <person name="Powis K."/>
            <person name="Heckel D.G."/>
            <person name="Baxter S.W."/>
        </authorList>
    </citation>
    <scope>NUCLEOTIDE SEQUENCE [LARGE SCALE GENOMIC DNA]</scope>
    <source>
        <strain evidence="1 2">LV</strain>
        <tissue evidence="1">Single pupa</tissue>
    </source>
</reference>
<accession>A0ABQ7Q9G6</accession>
<evidence type="ECO:0000313" key="2">
    <source>
        <dbReference type="Proteomes" id="UP000823941"/>
    </source>
</evidence>